<dbReference type="PANTHER" id="PTHR36439">
    <property type="entry name" value="BLL4334 PROTEIN"/>
    <property type="match status" value="1"/>
</dbReference>
<name>A0A2T1N7M1_9FLAO</name>
<protein>
    <submittedName>
        <fullName evidence="1">DUF1697 domain-containing protein</fullName>
    </submittedName>
</protein>
<evidence type="ECO:0000313" key="2">
    <source>
        <dbReference type="Proteomes" id="UP000238430"/>
    </source>
</evidence>
<dbReference type="AlphaFoldDB" id="A0A2T1N7M1"/>
<organism evidence="1 2">
    <name type="scientific">Mesoflavibacter zeaxanthinifaciens subsp. sabulilitoris</name>
    <dbReference type="NCBI Taxonomy" id="1520893"/>
    <lineage>
        <taxon>Bacteria</taxon>
        <taxon>Pseudomonadati</taxon>
        <taxon>Bacteroidota</taxon>
        <taxon>Flavobacteriia</taxon>
        <taxon>Flavobacteriales</taxon>
        <taxon>Flavobacteriaceae</taxon>
        <taxon>Mesoflavibacter</taxon>
    </lineage>
</organism>
<dbReference type="RefSeq" id="WP_106679989.1">
    <property type="nucleotide sequence ID" value="NZ_JACHWV010000004.1"/>
</dbReference>
<accession>A0A2T1N7M1</accession>
<evidence type="ECO:0000313" key="1">
    <source>
        <dbReference type="EMBL" id="PSG87856.1"/>
    </source>
</evidence>
<dbReference type="OrthoDB" id="9806494at2"/>
<dbReference type="Pfam" id="PF08002">
    <property type="entry name" value="DUF1697"/>
    <property type="match status" value="1"/>
</dbReference>
<proteinExistence type="predicted"/>
<keyword evidence="2" id="KW-1185">Reference proteome</keyword>
<dbReference type="Gene3D" id="3.30.70.1260">
    <property type="entry name" value="bacterial protein sp0830 like"/>
    <property type="match status" value="1"/>
</dbReference>
<reference evidence="1 2" key="1">
    <citation type="submission" date="2018-03" db="EMBL/GenBank/DDBJ databases">
        <title>Mesoflavibacter sp. HG37 and Mesoflavibacter sp. HG96 sp.nov., two marine bacteria isolated from seawater of Western Pacific Ocean.</title>
        <authorList>
            <person name="Cheng H."/>
            <person name="Wu Y.-H."/>
            <person name="Guo L.-L."/>
            <person name="Xu X.-W."/>
        </authorList>
    </citation>
    <scope>NUCLEOTIDE SEQUENCE [LARGE SCALE GENOMIC DNA]</scope>
    <source>
        <strain evidence="1 2">KCTC 42117</strain>
    </source>
</reference>
<dbReference type="InterPro" id="IPR012545">
    <property type="entry name" value="DUF1697"/>
</dbReference>
<gene>
    <name evidence="1" type="ORF">C7H61_11640</name>
</gene>
<dbReference type="Gene3D" id="3.30.70.1280">
    <property type="entry name" value="SP0830-like domains"/>
    <property type="match status" value="1"/>
</dbReference>
<dbReference type="PIRSF" id="PIRSF008502">
    <property type="entry name" value="UCP008502"/>
    <property type="match status" value="1"/>
</dbReference>
<dbReference type="SUPFAM" id="SSF160379">
    <property type="entry name" value="SP0830-like"/>
    <property type="match status" value="1"/>
</dbReference>
<sequence>MKTYLAFLKGINVGGHHKILMKDLRDLLNNLGFKDVKTYIQSGNVIFKTEIKDKTVVEKQITTAIKNKYNYNIQVIVKQPKDVQAILDNSPFIQEKTQESYFFILKNSPSGKSIDQIQSISYPNEEFFVTSKVVYLYCNAGYGRAKCNNTFFEKKLNVIATARNYKTLNKVLEISKDN</sequence>
<dbReference type="Proteomes" id="UP000238430">
    <property type="component" value="Unassembled WGS sequence"/>
</dbReference>
<dbReference type="PANTHER" id="PTHR36439:SF1">
    <property type="entry name" value="DUF1697 DOMAIN-CONTAINING PROTEIN"/>
    <property type="match status" value="1"/>
</dbReference>
<comment type="caution">
    <text evidence="1">The sequence shown here is derived from an EMBL/GenBank/DDBJ whole genome shotgun (WGS) entry which is preliminary data.</text>
</comment>
<dbReference type="EMBL" id="PXOT01000025">
    <property type="protein sequence ID" value="PSG87856.1"/>
    <property type="molecule type" value="Genomic_DNA"/>
</dbReference>